<sequence length="33" mass="3540">MAEARVGKLGRSPTMGKTCEPSDERCYDAPSVP</sequence>
<evidence type="ECO:0000313" key="2">
    <source>
        <dbReference type="Proteomes" id="UP001177021"/>
    </source>
</evidence>
<gene>
    <name evidence="1" type="ORF">MILVUS5_LOCUS40528</name>
</gene>
<proteinExistence type="predicted"/>
<dbReference type="EMBL" id="CASHSV030000823">
    <property type="protein sequence ID" value="CAJ2678197.1"/>
    <property type="molecule type" value="Genomic_DNA"/>
</dbReference>
<evidence type="ECO:0000313" key="1">
    <source>
        <dbReference type="EMBL" id="CAJ2678197.1"/>
    </source>
</evidence>
<name>A0ACB0MEX2_TRIPR</name>
<keyword evidence="2" id="KW-1185">Reference proteome</keyword>
<comment type="caution">
    <text evidence="1">The sequence shown here is derived from an EMBL/GenBank/DDBJ whole genome shotgun (WGS) entry which is preliminary data.</text>
</comment>
<reference evidence="1" key="1">
    <citation type="submission" date="2023-10" db="EMBL/GenBank/DDBJ databases">
        <authorList>
            <person name="Rodriguez Cubillos JULIANA M."/>
            <person name="De Vega J."/>
        </authorList>
    </citation>
    <scope>NUCLEOTIDE SEQUENCE</scope>
</reference>
<dbReference type="Proteomes" id="UP001177021">
    <property type="component" value="Unassembled WGS sequence"/>
</dbReference>
<protein>
    <submittedName>
        <fullName evidence="1">Uncharacterized protein</fullName>
    </submittedName>
</protein>
<organism evidence="1 2">
    <name type="scientific">Trifolium pratense</name>
    <name type="common">Red clover</name>
    <dbReference type="NCBI Taxonomy" id="57577"/>
    <lineage>
        <taxon>Eukaryota</taxon>
        <taxon>Viridiplantae</taxon>
        <taxon>Streptophyta</taxon>
        <taxon>Embryophyta</taxon>
        <taxon>Tracheophyta</taxon>
        <taxon>Spermatophyta</taxon>
        <taxon>Magnoliopsida</taxon>
        <taxon>eudicotyledons</taxon>
        <taxon>Gunneridae</taxon>
        <taxon>Pentapetalae</taxon>
        <taxon>rosids</taxon>
        <taxon>fabids</taxon>
        <taxon>Fabales</taxon>
        <taxon>Fabaceae</taxon>
        <taxon>Papilionoideae</taxon>
        <taxon>50 kb inversion clade</taxon>
        <taxon>NPAAA clade</taxon>
        <taxon>Hologalegina</taxon>
        <taxon>IRL clade</taxon>
        <taxon>Trifolieae</taxon>
        <taxon>Trifolium</taxon>
    </lineage>
</organism>
<accession>A0ACB0MEX2</accession>